<evidence type="ECO:0008006" key="4">
    <source>
        <dbReference type="Google" id="ProtNLM"/>
    </source>
</evidence>
<keyword evidence="1" id="KW-0732">Signal</keyword>
<reference evidence="2 3" key="1">
    <citation type="submission" date="2019-08" db="EMBL/GenBank/DDBJ databases">
        <authorList>
            <person name="Peeters C."/>
        </authorList>
    </citation>
    <scope>NUCLEOTIDE SEQUENCE [LARGE SCALE GENOMIC DNA]</scope>
    <source>
        <strain evidence="2 3">LMG 30175</strain>
    </source>
</reference>
<name>A0A5E4VXM1_9BURK</name>
<evidence type="ECO:0000256" key="1">
    <source>
        <dbReference type="SAM" id="SignalP"/>
    </source>
</evidence>
<keyword evidence="3" id="KW-1185">Reference proteome</keyword>
<dbReference type="Proteomes" id="UP000414233">
    <property type="component" value="Unassembled WGS sequence"/>
</dbReference>
<dbReference type="AlphaFoldDB" id="A0A5E4VXM1"/>
<protein>
    <recommendedName>
        <fullName evidence="4">Lipoprotein</fullName>
    </recommendedName>
</protein>
<dbReference type="OrthoDB" id="5397649at2"/>
<gene>
    <name evidence="2" type="ORF">PTE30175_02869</name>
</gene>
<evidence type="ECO:0000313" key="2">
    <source>
        <dbReference type="EMBL" id="VVE17387.1"/>
    </source>
</evidence>
<sequence length="115" mass="12409">MKRLPVVIGLLAAAATLASGSAMAWRGGVRVWVGPGFYPYPYAYPVAPYPYYGPAPVVVVPGQSEAYVEQSQQAAAGDQGGDTWYYCDKSKAYYPYVKTCPAGWRTVPAQPVPQQ</sequence>
<dbReference type="RefSeq" id="WP_150697725.1">
    <property type="nucleotide sequence ID" value="NZ_CABPRZ010000011.1"/>
</dbReference>
<organism evidence="2 3">
    <name type="scientific">Pandoraea terrae</name>
    <dbReference type="NCBI Taxonomy" id="1537710"/>
    <lineage>
        <taxon>Bacteria</taxon>
        <taxon>Pseudomonadati</taxon>
        <taxon>Pseudomonadota</taxon>
        <taxon>Betaproteobacteria</taxon>
        <taxon>Burkholderiales</taxon>
        <taxon>Burkholderiaceae</taxon>
        <taxon>Pandoraea</taxon>
    </lineage>
</organism>
<dbReference type="EMBL" id="CABPRZ010000011">
    <property type="protein sequence ID" value="VVE17387.1"/>
    <property type="molecule type" value="Genomic_DNA"/>
</dbReference>
<evidence type="ECO:0000313" key="3">
    <source>
        <dbReference type="Proteomes" id="UP000414233"/>
    </source>
</evidence>
<proteinExistence type="predicted"/>
<accession>A0A5E4VXM1</accession>
<feature type="chain" id="PRO_5023136167" description="Lipoprotein" evidence="1">
    <location>
        <begin position="25"/>
        <end position="115"/>
    </location>
</feature>
<feature type="signal peptide" evidence="1">
    <location>
        <begin position="1"/>
        <end position="24"/>
    </location>
</feature>